<comment type="caution">
    <text evidence="2">The sequence shown here is derived from an EMBL/GenBank/DDBJ whole genome shotgun (WGS) entry which is preliminary data.</text>
</comment>
<dbReference type="OrthoDB" id="438306at2759"/>
<evidence type="ECO:0000313" key="3">
    <source>
        <dbReference type="Proteomes" id="UP000601435"/>
    </source>
</evidence>
<feature type="compositionally biased region" description="Low complexity" evidence="1">
    <location>
        <begin position="510"/>
        <end position="522"/>
    </location>
</feature>
<gene>
    <name evidence="2" type="ORF">SNEC2469_LOCUS13151</name>
</gene>
<dbReference type="PANTHER" id="PTHR33050">
    <property type="entry name" value="REVERSE TRANSCRIPTASE DOMAIN-CONTAINING PROTEIN"/>
    <property type="match status" value="1"/>
</dbReference>
<accession>A0A812SAM6</accession>
<evidence type="ECO:0000313" key="2">
    <source>
        <dbReference type="EMBL" id="CAE7467862.1"/>
    </source>
</evidence>
<feature type="non-terminal residue" evidence="2">
    <location>
        <position position="1205"/>
    </location>
</feature>
<dbReference type="AlphaFoldDB" id="A0A812SAM6"/>
<dbReference type="EMBL" id="CAJNJA010020975">
    <property type="protein sequence ID" value="CAE7467862.1"/>
    <property type="molecule type" value="Genomic_DNA"/>
</dbReference>
<sequence length="1205" mass="133583">MIKTFKHQFFLRTFQIILMEAFILRNFFMAALTQEMLRLLKIKGSGYSQVQDHDFEIPEALNDEGLEPSAPVKSEEQKSVPPGVLWLQGKQAEVDASQMVLEAVNKKRRLNLARQPWQTKPSHLQQSYNMLFKGLPDLGVHETLANTIGRDVLPEPSDRVPWTVTRRLAKLRVPKTDADIRDSALRRLKTLVLLDPEATALGSSLVDQGKAAADEDIMQSLSDAFRGKASLTLQKRSLSLQSFVVRSYDASLDSPWRLGEGQIYSLFSDIRDGGSKASTASHILEALRWSDSQNIISLHLTAEGEGQLLIAEALGSKTSTTAEAKTRPYVCVAAGVSNTPWAYHWLQAREREGLGFDWGCLPSWSQKWGCWSQERMSSEEAADILLEVLTSLEMPPGPDESIGTHSFKTKTTLITWSGWSSAVTFSPKERLLMGHHLRKGGASSTLIYSRQYYINLAGKLLAMFRTIRRGDFDPDSEVSDRVAAIATAFAEEGPSRGHQPRQVEEHQEGAADVESSESAESAVPYAPMPRAGNIIRYRDFEEDDADDPDTCHQCRRQEGHVRLADRFEGQLQKPIGAEKPMDSALRELSESHDTNQRPFGVSGARPRGHVRGSLKGSVIAECKPLFPDISSVRSHGFTTQRPICMLILGTILDLSSPVTFNAYQYAHQTGAPPLATSAWVYELFAGTARFSKIDLTSSAAQKIFWDIMALGFLEGPFTEKEVSGFFHTEDWNCIRRFLILQGAEKKPRPIDDGHEALINNCCTSTIKLELQSSDFVTCMAKTLARCESERSKLNSTSFRRWLGKCLDLSNSKAYKQLPTKKEHRSLAVVYHKSESGEDQFFVTNSLMFGLTSAVYAFVRTSRSIQKLLSKLFMLPSSVYFDDYPMYATEGTAEQTDLIISEFLDILGWAHAKTGTKAQPFNDVFSVLGMQIDLSRMADGSIVLSNKPGRVERIIDRLSSVASEGRLTGHEAQVLLGLLNFSSGFFAGRALKQSCKWLSGYLSGDRPTSAVIKQMCNHAIQVLQNTPPRFIDCGPSDEAPVLVWTDGSWEPSTGFAGIGAVVLDSKGGAASVYEGVVPDLLLKRWRDEVGDQVICEIELYALLMLRVGLQNILSGRKVIFFIDNDAARSGVIRGQSKSQAMHRLALALAAVESTSPCISWTERVPSASNIADLPSRKEGWKAQRIVRAASVSPFFEDLSLLKAYLL</sequence>
<name>A0A812SAM6_9DINO</name>
<dbReference type="PANTHER" id="PTHR33050:SF7">
    <property type="entry name" value="RIBONUCLEASE H"/>
    <property type="match status" value="1"/>
</dbReference>
<dbReference type="InterPro" id="IPR043502">
    <property type="entry name" value="DNA/RNA_pol_sf"/>
</dbReference>
<evidence type="ECO:0000256" key="1">
    <source>
        <dbReference type="SAM" id="MobiDB-lite"/>
    </source>
</evidence>
<dbReference type="Proteomes" id="UP000601435">
    <property type="component" value="Unassembled WGS sequence"/>
</dbReference>
<keyword evidence="3" id="KW-1185">Reference proteome</keyword>
<dbReference type="SUPFAM" id="SSF56672">
    <property type="entry name" value="DNA/RNA polymerases"/>
    <property type="match status" value="1"/>
</dbReference>
<feature type="region of interest" description="Disordered" evidence="1">
    <location>
        <begin position="490"/>
        <end position="528"/>
    </location>
</feature>
<reference evidence="2" key="1">
    <citation type="submission" date="2021-02" db="EMBL/GenBank/DDBJ databases">
        <authorList>
            <person name="Dougan E. K."/>
            <person name="Rhodes N."/>
            <person name="Thang M."/>
            <person name="Chan C."/>
        </authorList>
    </citation>
    <scope>NUCLEOTIDE SEQUENCE</scope>
</reference>
<dbReference type="InterPro" id="IPR052055">
    <property type="entry name" value="Hepadnavirus_pol/RT"/>
</dbReference>
<organism evidence="2 3">
    <name type="scientific">Symbiodinium necroappetens</name>
    <dbReference type="NCBI Taxonomy" id="1628268"/>
    <lineage>
        <taxon>Eukaryota</taxon>
        <taxon>Sar</taxon>
        <taxon>Alveolata</taxon>
        <taxon>Dinophyceae</taxon>
        <taxon>Suessiales</taxon>
        <taxon>Symbiodiniaceae</taxon>
        <taxon>Symbiodinium</taxon>
    </lineage>
</organism>
<proteinExistence type="predicted"/>
<protein>
    <submittedName>
        <fullName evidence="2">Uncharacterized protein</fullName>
    </submittedName>
</protein>